<name>A0A261VDQ2_9BORD</name>
<dbReference type="InterPro" id="IPR002347">
    <property type="entry name" value="SDR_fam"/>
</dbReference>
<comment type="similarity">
    <text evidence="1">Belongs to the short-chain dehydrogenases/reductases (SDR) family.</text>
</comment>
<dbReference type="PANTHER" id="PTHR43477:SF1">
    <property type="entry name" value="DIHYDROANTICAPSIN 7-DEHYDROGENASE"/>
    <property type="match status" value="1"/>
</dbReference>
<dbReference type="SUPFAM" id="SSF51735">
    <property type="entry name" value="NAD(P)-binding Rossmann-fold domains"/>
    <property type="match status" value="1"/>
</dbReference>
<reference evidence="6" key="1">
    <citation type="submission" date="2017-05" db="EMBL/GenBank/DDBJ databases">
        <title>Complete and WGS of Bordetella genogroups.</title>
        <authorList>
            <person name="Spilker T."/>
            <person name="Lipuma J."/>
        </authorList>
    </citation>
    <scope>NUCLEOTIDE SEQUENCE [LARGE SCALE GENOMIC DNA]</scope>
    <source>
        <strain evidence="6">AU6712</strain>
    </source>
</reference>
<dbReference type="CDD" id="cd05233">
    <property type="entry name" value="SDR_c"/>
    <property type="match status" value="1"/>
</dbReference>
<dbReference type="Pfam" id="PF13561">
    <property type="entry name" value="adh_short_C2"/>
    <property type="match status" value="1"/>
</dbReference>
<feature type="region of interest" description="Disordered" evidence="3">
    <location>
        <begin position="177"/>
        <end position="207"/>
    </location>
</feature>
<evidence type="ECO:0000313" key="6">
    <source>
        <dbReference type="Proteomes" id="UP000216429"/>
    </source>
</evidence>
<dbReference type="PRINTS" id="PR00081">
    <property type="entry name" value="GDHRDH"/>
</dbReference>
<evidence type="ECO:0000313" key="5">
    <source>
        <dbReference type="EMBL" id="OZI71967.1"/>
    </source>
</evidence>
<accession>A0A261VDQ2</accession>
<evidence type="ECO:0000256" key="2">
    <source>
        <dbReference type="ARBA" id="ARBA00023002"/>
    </source>
</evidence>
<feature type="domain" description="Ketoreductase" evidence="4">
    <location>
        <begin position="7"/>
        <end position="185"/>
    </location>
</feature>
<dbReference type="EMBL" id="NEVU01000003">
    <property type="protein sequence ID" value="OZI71967.1"/>
    <property type="molecule type" value="Genomic_DNA"/>
</dbReference>
<dbReference type="AlphaFoldDB" id="A0A261VDQ2"/>
<dbReference type="Gene3D" id="3.40.50.720">
    <property type="entry name" value="NAD(P)-binding Rossmann-like Domain"/>
    <property type="match status" value="1"/>
</dbReference>
<dbReference type="GO" id="GO:0016491">
    <property type="term" value="F:oxidoreductase activity"/>
    <property type="evidence" value="ECO:0007669"/>
    <property type="project" value="UniProtKB-KW"/>
</dbReference>
<proteinExistence type="inferred from homology"/>
<gene>
    <name evidence="5" type="ORF">CAL22_19500</name>
</gene>
<evidence type="ECO:0000256" key="3">
    <source>
        <dbReference type="SAM" id="MobiDB-lite"/>
    </source>
</evidence>
<keyword evidence="6" id="KW-1185">Reference proteome</keyword>
<evidence type="ECO:0000256" key="1">
    <source>
        <dbReference type="ARBA" id="ARBA00006484"/>
    </source>
</evidence>
<protein>
    <recommendedName>
        <fullName evidence="4">Ketoreductase domain-containing protein</fullName>
    </recommendedName>
</protein>
<dbReference type="InterPro" id="IPR051122">
    <property type="entry name" value="SDR_DHRS6-like"/>
</dbReference>
<dbReference type="RefSeq" id="WP_094816008.1">
    <property type="nucleotide sequence ID" value="NZ_NEVU01000003.1"/>
</dbReference>
<keyword evidence="2" id="KW-0560">Oxidoreductase</keyword>
<organism evidence="5 6">
    <name type="scientific">Bordetella genomosp. 12</name>
    <dbReference type="NCBI Taxonomy" id="463035"/>
    <lineage>
        <taxon>Bacteria</taxon>
        <taxon>Pseudomonadati</taxon>
        <taxon>Pseudomonadota</taxon>
        <taxon>Betaproteobacteria</taxon>
        <taxon>Burkholderiales</taxon>
        <taxon>Alcaligenaceae</taxon>
        <taxon>Bordetella</taxon>
    </lineage>
</organism>
<dbReference type="InterPro" id="IPR057326">
    <property type="entry name" value="KR_dom"/>
</dbReference>
<dbReference type="PANTHER" id="PTHR43477">
    <property type="entry name" value="DIHYDROANTICAPSIN 7-DEHYDROGENASE"/>
    <property type="match status" value="1"/>
</dbReference>
<dbReference type="OrthoDB" id="9803333at2"/>
<dbReference type="SMART" id="SM00822">
    <property type="entry name" value="PKS_KR"/>
    <property type="match status" value="1"/>
</dbReference>
<dbReference type="Proteomes" id="UP000216429">
    <property type="component" value="Unassembled WGS sequence"/>
</dbReference>
<evidence type="ECO:0000259" key="4">
    <source>
        <dbReference type="SMART" id="SM00822"/>
    </source>
</evidence>
<comment type="caution">
    <text evidence="5">The sequence shown here is derived from an EMBL/GenBank/DDBJ whole genome shotgun (WGS) entry which is preliminary data.</text>
</comment>
<sequence>MAAHTGKVFWVTGASGALGGAIARHLSSEGATVIASSRSVRTEDFTETAGVRPLALDVKSTSAVQAASDHIVSTYGRLDGVVVSTNVSAFGDFLELSDDAWYAVLEAKLLGSVRVIRAALPALIEQGKGAIVVISGRGGIDPPPQHFPGSSVNAALDLLVQGLGRRYGRHGIRTNAIAPGPIRSPRYQALEDSQPGDGKSTNQYASVALGGPGEPLDVANAASYLLSDAAAFVNGSTLALDGGGPGYQL</sequence>
<dbReference type="InterPro" id="IPR036291">
    <property type="entry name" value="NAD(P)-bd_dom_sf"/>
</dbReference>